<accession>A0ABS4GQ70</accession>
<keyword evidence="1" id="KW-1133">Transmembrane helix</keyword>
<evidence type="ECO:0000313" key="2">
    <source>
        <dbReference type="EMBL" id="MBP1932414.1"/>
    </source>
</evidence>
<dbReference type="Proteomes" id="UP001519343">
    <property type="component" value="Unassembled WGS sequence"/>
</dbReference>
<gene>
    <name evidence="2" type="ORF">J2Z37_002415</name>
</gene>
<evidence type="ECO:0000313" key="3">
    <source>
        <dbReference type="Proteomes" id="UP001519343"/>
    </source>
</evidence>
<dbReference type="EMBL" id="JAGGKT010000006">
    <property type="protein sequence ID" value="MBP1932414.1"/>
    <property type="molecule type" value="Genomic_DNA"/>
</dbReference>
<keyword evidence="3" id="KW-1185">Reference proteome</keyword>
<organism evidence="2 3">
    <name type="scientific">Ammoniphilus resinae</name>
    <dbReference type="NCBI Taxonomy" id="861532"/>
    <lineage>
        <taxon>Bacteria</taxon>
        <taxon>Bacillati</taxon>
        <taxon>Bacillota</taxon>
        <taxon>Bacilli</taxon>
        <taxon>Bacillales</taxon>
        <taxon>Paenibacillaceae</taxon>
        <taxon>Aneurinibacillus group</taxon>
        <taxon>Ammoniphilus</taxon>
    </lineage>
</organism>
<dbReference type="RefSeq" id="WP_209810457.1">
    <property type="nucleotide sequence ID" value="NZ_JAGGKT010000006.1"/>
</dbReference>
<protein>
    <submittedName>
        <fullName evidence="2">Uncharacterized protein</fullName>
    </submittedName>
</protein>
<evidence type="ECO:0000256" key="1">
    <source>
        <dbReference type="SAM" id="Phobius"/>
    </source>
</evidence>
<feature type="transmembrane region" description="Helical" evidence="1">
    <location>
        <begin position="29"/>
        <end position="50"/>
    </location>
</feature>
<keyword evidence="1" id="KW-0812">Transmembrane</keyword>
<keyword evidence="1" id="KW-0472">Membrane</keyword>
<name>A0ABS4GQ70_9BACL</name>
<comment type="caution">
    <text evidence="2">The sequence shown here is derived from an EMBL/GenBank/DDBJ whole genome shotgun (WGS) entry which is preliminary data.</text>
</comment>
<proteinExistence type="predicted"/>
<sequence length="54" mass="6322">MTDPNHDDERIRKIILEAQLLQAKRTIKAITFVTIAYFAIKGLITVYHYISQLF</sequence>
<reference evidence="2 3" key="1">
    <citation type="submission" date="2021-03" db="EMBL/GenBank/DDBJ databases">
        <title>Genomic Encyclopedia of Type Strains, Phase IV (KMG-IV): sequencing the most valuable type-strain genomes for metagenomic binning, comparative biology and taxonomic classification.</title>
        <authorList>
            <person name="Goeker M."/>
        </authorList>
    </citation>
    <scope>NUCLEOTIDE SEQUENCE [LARGE SCALE GENOMIC DNA]</scope>
    <source>
        <strain evidence="2 3">DSM 24738</strain>
    </source>
</reference>